<dbReference type="SMART" id="SM00060">
    <property type="entry name" value="FN3"/>
    <property type="match status" value="1"/>
</dbReference>
<evidence type="ECO:0000256" key="1">
    <source>
        <dbReference type="SAM" id="SignalP"/>
    </source>
</evidence>
<evidence type="ECO:0000313" key="4">
    <source>
        <dbReference type="Proteomes" id="UP001393056"/>
    </source>
</evidence>
<dbReference type="Pfam" id="PF00041">
    <property type="entry name" value="fn3"/>
    <property type="match status" value="1"/>
</dbReference>
<dbReference type="PROSITE" id="PS50853">
    <property type="entry name" value="FN3"/>
    <property type="match status" value="1"/>
</dbReference>
<dbReference type="Proteomes" id="UP001393056">
    <property type="component" value="Unassembled WGS sequence"/>
</dbReference>
<feature type="signal peptide" evidence="1">
    <location>
        <begin position="1"/>
        <end position="18"/>
    </location>
</feature>
<dbReference type="EMBL" id="JBBYHT010000001">
    <property type="protein sequence ID" value="MEL1247112.1"/>
    <property type="molecule type" value="Genomic_DNA"/>
</dbReference>
<name>A0ABU9I3X7_9FLAO</name>
<evidence type="ECO:0000259" key="2">
    <source>
        <dbReference type="PROSITE" id="PS50853"/>
    </source>
</evidence>
<dbReference type="Gene3D" id="2.60.40.10">
    <property type="entry name" value="Immunoglobulins"/>
    <property type="match status" value="2"/>
</dbReference>
<feature type="domain" description="Fibronectin type-III" evidence="2">
    <location>
        <begin position="414"/>
        <end position="508"/>
    </location>
</feature>
<dbReference type="SUPFAM" id="SSF49265">
    <property type="entry name" value="Fibronectin type III"/>
    <property type="match status" value="1"/>
</dbReference>
<protein>
    <submittedName>
        <fullName evidence="3">Fibronectin type III domain-containing protein</fullName>
    </submittedName>
</protein>
<proteinExistence type="predicted"/>
<dbReference type="RefSeq" id="WP_341681983.1">
    <property type="nucleotide sequence ID" value="NZ_JBBYHT010000001.1"/>
</dbReference>
<sequence length="1162" mass="124969">MKKILSLLFVLSSYLSYSQCSYPVANTQASIQTFCVDNPGQSTNVTTRTDRFVTVNVVQGFQYTFSVGDVYTTLDENINVYDGTTNAQIISATGATGTSINWTSTFSGNIKIIVSQGACVHTNTSNVTLTITLTGVGNTFDNLTTSGTNTWVGHVYNWLGTSPPPGGSTSPATPQNTFPFQNTNYVGYYNVSSESLLENFGGDNVCFPVLSNGINRTNIRTEVFAVRYRMLSTRPAGCYIISMRGDDGIRLYNDGALVFSEWKQQGPTNYNNVLVYLDGNAELIFDFYEYGGQNVADLRIQPFDAASNTVATPANTTVCNNVSPGVLDGSSFAYNGGTINPTIAFQWQVSTDNITFTNIVGATSENYTPPAISNPGPSNVVRYYRRVIGATSSLGSCNFPSNSIIITTSPNGAPPTAITANTITCTSFTANWNAIANATSYVLDVATSNSFTAGTFVTGYTALNVGNVTSLNITGLTNNTIYHYRVRAVYSCGTSNVSNSIQLTTTAFSGPVAQPATAISCNGFTANWSAIAGATSYVIDVATTSTFTAGTFIVGYQNLNVGNSLSINLTNIYNNPIYYRLRALGPCGTSSNSSVITVTRAITIWNGATWSIPPTISTIATINGNYDSAINGNFECCSLIINSGATLTVSPKDYVLIENNITNNGTLNVLNNGSLVQVNDLGVNTGNISYQRIASVKLQDYVYWSSPVSGFDVNSISPLTPAYFHWQWNPTILNPNGGEGNWVNASTTMLGGQGYIVRAPNGFSNTANQNWTATFNNGVPNNGVYTPTIARGANLNAGTAGPNGVMRLATDDNWNLLGNPYPSSISINSFLTANTELDGFIRLWTHGTLPTTAISDPFYNNFASNYTAGDYITLNGSGATSGPGVPGVIGAGQGFFVLMNPGPAATSTALFNNAMRNKNYSNSHFYRNANTTNSGPSEDGERHRIWLDLESPTNETTRTLVAYVDGATTGKDRMFDALTDYKSAQNFYSLIGEEVMTIQGKGLPFEQEDRVPLGVKLPSNGIYKIAIAAVDGLFSNNQNIYLEDKTLGVIHDLRQNPYSFTGNSGIINDRFVLRYTNETLGNEDFQNNSDVLISSSDVITVYSSNETIQSIQIHNVLGQLLVNQKNVNADTFEINTLQKNKEPLIIQVTLENGKKIAKKLIF</sequence>
<dbReference type="InterPro" id="IPR003961">
    <property type="entry name" value="FN3_dom"/>
</dbReference>
<keyword evidence="4" id="KW-1185">Reference proteome</keyword>
<evidence type="ECO:0000313" key="3">
    <source>
        <dbReference type="EMBL" id="MEL1247112.1"/>
    </source>
</evidence>
<dbReference type="InterPro" id="IPR036116">
    <property type="entry name" value="FN3_sf"/>
</dbReference>
<gene>
    <name evidence="3" type="ORF">AAEO58_03560</name>
</gene>
<feature type="chain" id="PRO_5047142567" evidence="1">
    <location>
        <begin position="19"/>
        <end position="1162"/>
    </location>
</feature>
<reference evidence="3 4" key="1">
    <citation type="submission" date="2024-04" db="EMBL/GenBank/DDBJ databases">
        <title>Flavobacterium sp. DGU41 16S ribosomal RNA gene Genome sequencing and assembly.</title>
        <authorList>
            <person name="Park S."/>
        </authorList>
    </citation>
    <scope>NUCLEOTIDE SEQUENCE [LARGE SCALE GENOMIC DNA]</scope>
    <source>
        <strain evidence="3 4">DGU41</strain>
    </source>
</reference>
<dbReference type="InterPro" id="IPR013783">
    <property type="entry name" value="Ig-like_fold"/>
</dbReference>
<keyword evidence="1" id="KW-0732">Signal</keyword>
<comment type="caution">
    <text evidence="3">The sequence shown here is derived from an EMBL/GenBank/DDBJ whole genome shotgun (WGS) entry which is preliminary data.</text>
</comment>
<accession>A0ABU9I3X7</accession>
<organism evidence="3 4">
    <name type="scientific">Flavobacterium helocola</name>
    <dbReference type="NCBI Taxonomy" id="3139139"/>
    <lineage>
        <taxon>Bacteria</taxon>
        <taxon>Pseudomonadati</taxon>
        <taxon>Bacteroidota</taxon>
        <taxon>Flavobacteriia</taxon>
        <taxon>Flavobacteriales</taxon>
        <taxon>Flavobacteriaceae</taxon>
        <taxon>Flavobacterium</taxon>
    </lineage>
</organism>
<dbReference type="CDD" id="cd00063">
    <property type="entry name" value="FN3"/>
    <property type="match status" value="1"/>
</dbReference>